<dbReference type="Pfam" id="PF07916">
    <property type="entry name" value="TraG_N"/>
    <property type="match status" value="1"/>
</dbReference>
<dbReference type="EMBL" id="AAKJYZ010000029">
    <property type="protein sequence ID" value="ECS5571761.1"/>
    <property type="molecule type" value="Genomic_DNA"/>
</dbReference>
<dbReference type="RefSeq" id="WP_023234117.1">
    <property type="nucleotide sequence ID" value="NZ_CP008925.1"/>
</dbReference>
<reference evidence="5" key="4">
    <citation type="submission" date="2018-07" db="EMBL/GenBank/DDBJ databases">
        <authorList>
            <consortium name="NARMS: The National Antimicrobial Resistance Monitoring System"/>
        </authorList>
    </citation>
    <scope>NUCLEOTIDE SEQUENCE</scope>
    <source>
        <strain evidence="5">FSIS1503023</strain>
        <strain evidence="7">FSIS1606185</strain>
        <strain evidence="6">FSIS1607449</strain>
        <strain evidence="8">FSIS1702211</strain>
    </source>
</reference>
<dbReference type="Proteomes" id="UP000839902">
    <property type="component" value="Unassembled WGS sequence"/>
</dbReference>
<evidence type="ECO:0000256" key="1">
    <source>
        <dbReference type="SAM" id="Phobius"/>
    </source>
</evidence>
<dbReference type="EMBL" id="DAAROJ010000033">
    <property type="protein sequence ID" value="HAE3197158.1"/>
    <property type="molecule type" value="Genomic_DNA"/>
</dbReference>
<dbReference type="EMBL" id="AAKOHZ010000019">
    <property type="protein sequence ID" value="ECT9250068.1"/>
    <property type="molecule type" value="Genomic_DNA"/>
</dbReference>
<reference evidence="3" key="5">
    <citation type="submission" date="2018-07" db="EMBL/GenBank/DDBJ databases">
        <authorList>
            <person name="Ashton P.M."/>
            <person name="Dallman T."/>
            <person name="Nair S."/>
            <person name="De Pinna E."/>
            <person name="Peters T."/>
            <person name="Grant K."/>
        </authorList>
    </citation>
    <scope>NUCLEOTIDE SEQUENCE</scope>
    <source>
        <strain evidence="3">449466</strain>
        <strain evidence="4">579255</strain>
    </source>
</reference>
<evidence type="ECO:0000313" key="5">
    <source>
        <dbReference type="EMBL" id="ECS2243024.1"/>
    </source>
</evidence>
<proteinExistence type="predicted"/>
<dbReference type="Proteomes" id="UP000323452">
    <property type="component" value="Unassembled WGS sequence"/>
</dbReference>
<dbReference type="EMBL" id="DAARSL010000059">
    <property type="protein sequence ID" value="HAE3754594.1"/>
    <property type="molecule type" value="Genomic_DNA"/>
</dbReference>
<accession>A0A2T9QD74</accession>
<evidence type="ECO:0000313" key="11">
    <source>
        <dbReference type="EMBL" id="HAE3754594.1"/>
    </source>
</evidence>
<evidence type="ECO:0000313" key="12">
    <source>
        <dbReference type="EMBL" id="HAE8895992.1"/>
    </source>
</evidence>
<dbReference type="EMBL" id="AAHHQO010000010">
    <property type="protein sequence ID" value="EBW1953587.1"/>
    <property type="molecule type" value="Genomic_DNA"/>
</dbReference>
<evidence type="ECO:0000313" key="14">
    <source>
        <dbReference type="Proteomes" id="UP000323452"/>
    </source>
</evidence>
<reference evidence="9" key="2">
    <citation type="submission" date="2018-07" db="EMBL/GenBank/DDBJ databases">
        <authorList>
            <consortium name="PulseNet: The National Subtyping Network for Foodborne Disease Surveillance"/>
            <person name="Tarr C.L."/>
            <person name="Trees E."/>
            <person name="Katz L.S."/>
            <person name="Carleton-Romer H.A."/>
            <person name="Stroika S."/>
            <person name="Kucerova Z."/>
            <person name="Roache K.F."/>
            <person name="Sabol A.L."/>
            <person name="Besser J."/>
            <person name="Gerner-Smidt P."/>
        </authorList>
    </citation>
    <scope>NUCLEOTIDE SEQUENCE</scope>
    <source>
        <strain evidence="9">PNUSAS002073</strain>
    </source>
</reference>
<evidence type="ECO:0000259" key="2">
    <source>
        <dbReference type="Pfam" id="PF07916"/>
    </source>
</evidence>
<feature type="transmembrane region" description="Helical" evidence="1">
    <location>
        <begin position="362"/>
        <end position="381"/>
    </location>
</feature>
<protein>
    <submittedName>
        <fullName evidence="11">Conjugal transfer protein TraG</fullName>
    </submittedName>
</protein>
<gene>
    <name evidence="7" type="ORF">A6E75_12070</name>
    <name evidence="9" type="ORF">A8D33_01435</name>
    <name evidence="5" type="ORF">APX06_13575</name>
    <name evidence="6" type="ORF">BGP46_21810</name>
    <name evidence="3" type="ORF">C3N96_12095</name>
    <name evidence="8" type="ORF">CGD37_16255</name>
    <name evidence="4" type="ORF">D4F32_17545</name>
    <name evidence="13" type="ORF">E4904_16750</name>
    <name evidence="10" type="ORF">G3454_004400</name>
    <name evidence="11" type="ORF">G4A16_004460</name>
    <name evidence="12" type="ORF">G4Y54_002469</name>
</gene>
<evidence type="ECO:0000313" key="9">
    <source>
        <dbReference type="EMBL" id="ECU6927734.1"/>
    </source>
</evidence>
<organism evidence="11">
    <name type="scientific">Salmonella enterica subsp. enterica serovar Cerro</name>
    <dbReference type="NCBI Taxonomy" id="340188"/>
    <lineage>
        <taxon>Bacteria</taxon>
        <taxon>Pseudomonadati</taxon>
        <taxon>Pseudomonadota</taxon>
        <taxon>Gammaproteobacteria</taxon>
        <taxon>Enterobacterales</taxon>
        <taxon>Enterobacteriaceae</taxon>
        <taxon>Salmonella</taxon>
    </lineage>
</organism>
<reference evidence="13" key="7">
    <citation type="submission" date="2019-03" db="EMBL/GenBank/DDBJ databases">
        <authorList>
            <person name="Levent G."/>
            <person name="Schlochtermeier A."/>
            <person name="Ives S.E."/>
            <person name="Norman K.N."/>
            <person name="Lawhon S.D."/>
            <person name="Loneragan G.H."/>
            <person name="Anderson R.C."/>
            <person name="Scott H.M."/>
        </authorList>
    </citation>
    <scope>NUCLEOTIDE SEQUENCE</scope>
    <source>
        <strain evidence="13">ME2L-19-234</strain>
    </source>
</reference>
<feature type="transmembrane region" description="Helical" evidence="1">
    <location>
        <begin position="12"/>
        <end position="38"/>
    </location>
</feature>
<evidence type="ECO:0000313" key="3">
    <source>
        <dbReference type="EMBL" id="EBW1953587.1"/>
    </source>
</evidence>
<feature type="transmembrane region" description="Helical" evidence="1">
    <location>
        <begin position="69"/>
        <end position="88"/>
    </location>
</feature>
<evidence type="ECO:0000313" key="6">
    <source>
        <dbReference type="EMBL" id="ECS5571761.1"/>
    </source>
</evidence>
<keyword evidence="1" id="KW-0812">Transmembrane</keyword>
<dbReference type="EMBL" id="DAATOQ010000016">
    <property type="protein sequence ID" value="HAE8895992.1"/>
    <property type="molecule type" value="Genomic_DNA"/>
</dbReference>
<dbReference type="InterPro" id="IPR012931">
    <property type="entry name" value="TraG_N_Proteobacteria"/>
</dbReference>
<dbReference type="EMBL" id="SRAQ01000011">
    <property type="protein sequence ID" value="KAA7281650.1"/>
    <property type="molecule type" value="Genomic_DNA"/>
</dbReference>
<evidence type="ECO:0000313" key="7">
    <source>
        <dbReference type="EMBL" id="ECT6425205.1"/>
    </source>
</evidence>
<sequence length="497" mass="56051">MTAHSYLEYTLILLGWLINNGIWNTITATGLFALPLLFRLFSLWLKAREQSSNKNDAGALTLTGMENTVYVSLLVIMFTCIPLLNIDITTMKYDIQRSKQCNFSVPAIPEQSGYAPLVSDISGKTASVPIWWYLVHTLSKGITTAATATLPCKPDLRQLRFDIQHTRISAPLLSQELLDFAQECYAPSRVRLKQREIALTESEINDVGWMGSRWFLTQSGYYDTFHARSPRPAWPYEHERDAGLFNSGNGGYPTCKQWWSDADRGLRSRLIALVKPEIWQGLRQLTYNRNDYEEAILRTMTSPRNITASQSGTTYSGYGGNVDPTLINQITHNTGSVINMLKSFFLFPTYDSLRQALPMMQAILLMALVASIPLVTLFSAYSPKTVITVTFAQFGLIFLSFWWELTRWLDTSLLELMYGNDTQNLIGMQNSGDGLLMQFVLGTMFIVLPVFWIGAVSWAGIQTGNSLDGILKTVQTNVTPKMRNKKQSSYGYDDDEN</sequence>
<dbReference type="EMBL" id="AAKIXF010000012">
    <property type="protein sequence ID" value="ECS2243024.1"/>
    <property type="molecule type" value="Genomic_DNA"/>
</dbReference>
<reference evidence="11" key="1">
    <citation type="journal article" date="2018" name="Genome Biol.">
        <title>SKESA: strategic k-mer extension for scrupulous assemblies.</title>
        <authorList>
            <person name="Souvorov A."/>
            <person name="Agarwala R."/>
            <person name="Lipman D.J."/>
        </authorList>
    </citation>
    <scope>NUCLEOTIDE SEQUENCE</scope>
    <source>
        <strain evidence="10">11-0573</strain>
        <strain evidence="11">11-7712</strain>
        <strain evidence="12">12-0352</strain>
    </source>
</reference>
<reference evidence="11" key="3">
    <citation type="submission" date="2018-07" db="EMBL/GenBank/DDBJ databases">
        <authorList>
            <consortium name="NCBI Pathogen Detection Project"/>
        </authorList>
    </citation>
    <scope>NUCLEOTIDE SEQUENCE</scope>
    <source>
        <strain evidence="10">11-0573</strain>
        <strain evidence="11">11-7712</strain>
        <strain evidence="12">12-0352</strain>
    </source>
</reference>
<evidence type="ECO:0000313" key="4">
    <source>
        <dbReference type="EMBL" id="EBY3766402.1"/>
    </source>
</evidence>
<keyword evidence="1" id="KW-0472">Membrane</keyword>
<dbReference type="EMBL" id="AAHNXN010000023">
    <property type="protein sequence ID" value="EBY3766402.1"/>
    <property type="molecule type" value="Genomic_DNA"/>
</dbReference>
<dbReference type="EMBL" id="AAKNKP010000010">
    <property type="protein sequence ID" value="ECT6425205.1"/>
    <property type="molecule type" value="Genomic_DNA"/>
</dbReference>
<comment type="caution">
    <text evidence="11">The sequence shown here is derived from an EMBL/GenBank/DDBJ whole genome shotgun (WGS) entry which is preliminary data.</text>
</comment>
<evidence type="ECO:0000313" key="8">
    <source>
        <dbReference type="EMBL" id="ECT9250068.1"/>
    </source>
</evidence>
<evidence type="ECO:0000313" key="13">
    <source>
        <dbReference type="EMBL" id="KAA7281650.1"/>
    </source>
</evidence>
<evidence type="ECO:0000313" key="10">
    <source>
        <dbReference type="EMBL" id="HAE3197158.1"/>
    </source>
</evidence>
<keyword evidence="1" id="KW-1133">Transmembrane helix</keyword>
<feature type="domain" description="TraG N-terminal Proteobacteria" evidence="2">
    <location>
        <begin position="11"/>
        <end position="472"/>
    </location>
</feature>
<reference evidence="13 14" key="6">
    <citation type="journal article" date="2019" name="Proc. Natl. Acad. Sci. U.S.A.">
        <title>Microbiome composition shapes rapid genomic adaptation of Drosophila melanogaster.</title>
        <authorList>
            <person name="Rudman S.M."/>
            <person name="Greenblum S."/>
            <person name="Hughes R.C."/>
            <person name="Rajpurohit S."/>
            <person name="Kiratli O."/>
            <person name="Lowder D.B."/>
            <person name="Lemmon S.G."/>
            <person name="Petrov D.A."/>
            <person name="Chaston J.M."/>
            <person name="Schmidt P."/>
        </authorList>
    </citation>
    <scope>NUCLEOTIDE SEQUENCE [LARGE SCALE GENOMIC DNA]</scope>
    <source>
        <strain evidence="13 14">ME2L-19-234</strain>
    </source>
</reference>
<feature type="transmembrane region" description="Helical" evidence="1">
    <location>
        <begin position="435"/>
        <end position="461"/>
    </location>
</feature>
<name>A0A2T9QD74_SALET</name>
<dbReference type="AlphaFoldDB" id="A0A2T9QD74"/>
<dbReference type="EMBL" id="AAKQSY010000001">
    <property type="protein sequence ID" value="ECU6927734.1"/>
    <property type="molecule type" value="Genomic_DNA"/>
</dbReference>
<feature type="transmembrane region" description="Helical" evidence="1">
    <location>
        <begin position="387"/>
        <end position="405"/>
    </location>
</feature>